<evidence type="ECO:0000256" key="7">
    <source>
        <dbReference type="PIRSR" id="PIRSR005536-2"/>
    </source>
</evidence>
<evidence type="ECO:0000259" key="8">
    <source>
        <dbReference type="Pfam" id="PF16874"/>
    </source>
</evidence>
<feature type="binding site" evidence="7">
    <location>
        <position position="527"/>
    </location>
    <ligand>
        <name>substrate</name>
    </ligand>
</feature>
<dbReference type="PANTHER" id="PTHR43053">
    <property type="entry name" value="GLYCOSIDASE FAMILY 31"/>
    <property type="match status" value="1"/>
</dbReference>
<dbReference type="InterPro" id="IPR017853">
    <property type="entry name" value="GH"/>
</dbReference>
<dbReference type="SUPFAM" id="SSF51445">
    <property type="entry name" value="(Trans)glycosidases"/>
    <property type="match status" value="1"/>
</dbReference>
<feature type="binding site" evidence="7">
    <location>
        <position position="549"/>
    </location>
    <ligand>
        <name>substrate</name>
    </ligand>
</feature>
<dbReference type="EC" id="3.2.1.22" evidence="2 5"/>
<evidence type="ECO:0000256" key="2">
    <source>
        <dbReference type="ARBA" id="ARBA00012755"/>
    </source>
</evidence>
<sequence>MADIKGSAPSAIEVNGTSFALHGKNMSYHLYVDPQTQDLFHAHFGGPATEYEVYPSQADKYWHGWTNRVNWMRREFPDLGRGDFRLPAYQVRSAAGHTVSELKYEGHEILRGEKPESKEGLPGLFGEAETLVVKMRDAVSGLRAELSYSVFPQYDAVARSVRIINGGKDPVTVERLSSLSVDFAEEELNIIELRGDWARECQRTKRKVDYGTQGFGSTTGYSSHHHNPFLCLATPQTSERHGDAWGFSLIWTGSFNIEVEKNSQNLTRATVGLHPAQLSWKLAPGESVASPECVAVYSSEGIGGMSRRFHSLFRKHLVKSKFSEQPRPVLLNCWEGVYFTFDAEKMYQMAEATSALGIRLMVMDDGWFGGEKYPRVNDQAGLGDWEPVPSRFPDGLPALVDKITQLEVKGKGEKLRFGIWVEPEMLNAKSVLYETHPDWVLHAGDYTRTENRNQLVLNLGLREVQDFIIDTLTKLLESANITYIKWDNNRGMHETPSPNTSYEYMVGLYRVLSTLTTKFPDVLWEGCASGGARFDPGILQYFPQSWTSDDTDALERLDIQFGASLVYPAASMGAHVSAVPNHVTRRVTPLEFRAHVAMMGGSFGFELDPTELSEEEKAKVPGIIALAEKVNPIVVSGDMYRLRLPEDSNWPAMMFVSADGATAVLFTFQKRANVNCGFPNVKLQGLDPKAKYRIDEDGLIVSGATLMNIGVQYYYKGDFGSKVVIIERQ</sequence>
<proteinExistence type="inferred from homology"/>
<dbReference type="InterPro" id="IPR031704">
    <property type="entry name" value="Glyco_hydro_36_N"/>
</dbReference>
<dbReference type="InterPro" id="IPR031705">
    <property type="entry name" value="Glyco_hydro_36_C"/>
</dbReference>
<evidence type="ECO:0000256" key="5">
    <source>
        <dbReference type="PIRNR" id="PIRNR005536"/>
    </source>
</evidence>
<organism evidence="10 11">
    <name type="scientific">Sarocladium strictum</name>
    <name type="common">Black bundle disease fungus</name>
    <name type="synonym">Acremonium strictum</name>
    <dbReference type="NCBI Taxonomy" id="5046"/>
    <lineage>
        <taxon>Eukaryota</taxon>
        <taxon>Fungi</taxon>
        <taxon>Dikarya</taxon>
        <taxon>Ascomycota</taxon>
        <taxon>Pezizomycotina</taxon>
        <taxon>Sordariomycetes</taxon>
        <taxon>Hypocreomycetidae</taxon>
        <taxon>Hypocreales</taxon>
        <taxon>Sarocladiaceae</taxon>
        <taxon>Sarocladium</taxon>
    </lineage>
</organism>
<reference evidence="10" key="1">
    <citation type="submission" date="2022-10" db="EMBL/GenBank/DDBJ databases">
        <title>Determination and structural analysis of whole genome sequence of Sarocladium strictum F4-1.</title>
        <authorList>
            <person name="Hu L."/>
            <person name="Jiang Y."/>
        </authorList>
    </citation>
    <scope>NUCLEOTIDE SEQUENCE</scope>
    <source>
        <strain evidence="10">F4-1</strain>
    </source>
</reference>
<dbReference type="Gene3D" id="2.70.98.60">
    <property type="entry name" value="alpha-galactosidase from lactobacil brevis"/>
    <property type="match status" value="1"/>
</dbReference>
<dbReference type="FunFam" id="3.20.20.70:FF:000118">
    <property type="entry name" value="Alpha-galactosidase"/>
    <property type="match status" value="1"/>
</dbReference>
<dbReference type="GO" id="GO:0016052">
    <property type="term" value="P:carbohydrate catabolic process"/>
    <property type="evidence" value="ECO:0007669"/>
    <property type="project" value="InterPro"/>
</dbReference>
<feature type="binding site" evidence="7">
    <location>
        <position position="197"/>
    </location>
    <ligand>
        <name>substrate</name>
    </ligand>
</feature>
<dbReference type="InterPro" id="IPR013785">
    <property type="entry name" value="Aldolase_TIM"/>
</dbReference>
<dbReference type="Gene3D" id="3.20.20.70">
    <property type="entry name" value="Aldolase class I"/>
    <property type="match status" value="1"/>
</dbReference>
<dbReference type="InterPro" id="IPR050985">
    <property type="entry name" value="Alpha-glycosidase_related"/>
</dbReference>
<dbReference type="CDD" id="cd14791">
    <property type="entry name" value="GH36"/>
    <property type="match status" value="1"/>
</dbReference>
<dbReference type="EMBL" id="JAPDFR010000001">
    <property type="protein sequence ID" value="KAK0391807.1"/>
    <property type="molecule type" value="Genomic_DNA"/>
</dbReference>
<comment type="caution">
    <text evidence="10">The sequence shown here is derived from an EMBL/GenBank/DDBJ whole genome shotgun (WGS) entry which is preliminary data.</text>
</comment>
<evidence type="ECO:0000256" key="4">
    <source>
        <dbReference type="ARBA" id="ARBA00023295"/>
    </source>
</evidence>
<evidence type="ECO:0000256" key="6">
    <source>
        <dbReference type="PIRSR" id="PIRSR005536-1"/>
    </source>
</evidence>
<keyword evidence="11" id="KW-1185">Reference proteome</keyword>
<dbReference type="InterPro" id="IPR038417">
    <property type="entry name" value="Alpga-gal_N_sf"/>
</dbReference>
<evidence type="ECO:0000259" key="9">
    <source>
        <dbReference type="Pfam" id="PF16875"/>
    </source>
</evidence>
<evidence type="ECO:0000256" key="3">
    <source>
        <dbReference type="ARBA" id="ARBA00022801"/>
    </source>
</evidence>
<feature type="binding site" evidence="7">
    <location>
        <begin position="364"/>
        <end position="365"/>
    </location>
    <ligand>
        <name>substrate</name>
    </ligand>
</feature>
<dbReference type="PANTHER" id="PTHR43053:SF3">
    <property type="entry name" value="ALPHA-GALACTOSIDASE C-RELATED"/>
    <property type="match status" value="1"/>
</dbReference>
<comment type="catalytic activity">
    <reaction evidence="1 5">
        <text>Hydrolysis of terminal, non-reducing alpha-D-galactose residues in alpha-D-galactosides, including galactose oligosaccharides, galactomannans and galactolipids.</text>
        <dbReference type="EC" id="3.2.1.22"/>
    </reaction>
</comment>
<feature type="domain" description="Glycosyl hydrolase family 36 N-terminal" evidence="9">
    <location>
        <begin position="38"/>
        <end position="283"/>
    </location>
</feature>
<feature type="binding site" evidence="7">
    <location>
        <position position="452"/>
    </location>
    <ligand>
        <name>substrate</name>
    </ligand>
</feature>
<feature type="active site" description="Nucleophile" evidence="6">
    <location>
        <position position="487"/>
    </location>
</feature>
<dbReference type="Gene3D" id="2.60.40.1180">
    <property type="entry name" value="Golgi alpha-mannosidase II"/>
    <property type="match status" value="1"/>
</dbReference>
<dbReference type="GO" id="GO:0004557">
    <property type="term" value="F:alpha-galactosidase activity"/>
    <property type="evidence" value="ECO:0007669"/>
    <property type="project" value="UniProtKB-UniRule"/>
</dbReference>
<evidence type="ECO:0000313" key="10">
    <source>
        <dbReference type="EMBL" id="KAK0391807.1"/>
    </source>
</evidence>
<feature type="binding site" evidence="7">
    <location>
        <begin position="485"/>
        <end position="489"/>
    </location>
    <ligand>
        <name>substrate</name>
    </ligand>
</feature>
<dbReference type="Proteomes" id="UP001175261">
    <property type="component" value="Unassembled WGS sequence"/>
</dbReference>
<evidence type="ECO:0000313" key="11">
    <source>
        <dbReference type="Proteomes" id="UP001175261"/>
    </source>
</evidence>
<name>A0AA39GQQ1_SARSR</name>
<dbReference type="PIRSF" id="PIRSF005536">
    <property type="entry name" value="Agal"/>
    <property type="match status" value="1"/>
</dbReference>
<evidence type="ECO:0000256" key="1">
    <source>
        <dbReference type="ARBA" id="ARBA00001255"/>
    </source>
</evidence>
<comment type="function">
    <text evidence="5">Hydrolyzes a variety of simple alpha-D-galactoside as well as more complex molecules such as oligosaccharides and polysaccharides.</text>
</comment>
<dbReference type="InterPro" id="IPR002252">
    <property type="entry name" value="Glyco_hydro_36"/>
</dbReference>
<feature type="active site" description="Proton donor" evidence="6">
    <location>
        <position position="549"/>
    </location>
</feature>
<dbReference type="Pfam" id="PF16874">
    <property type="entry name" value="Glyco_hydro_36C"/>
    <property type="match status" value="1"/>
</dbReference>
<comment type="similarity">
    <text evidence="5">Belongs to the glycosyl hydrolase.</text>
</comment>
<dbReference type="Pfam" id="PF16875">
    <property type="entry name" value="Glyco_hydro_36N"/>
    <property type="match status" value="1"/>
</dbReference>
<dbReference type="InterPro" id="IPR013780">
    <property type="entry name" value="Glyco_hydro_b"/>
</dbReference>
<protein>
    <recommendedName>
        <fullName evidence="2 5">Alpha-galactosidase</fullName>
        <ecNumber evidence="2 5">3.2.1.22</ecNumber>
    </recommendedName>
</protein>
<dbReference type="PRINTS" id="PR00743">
    <property type="entry name" value="GLHYDRLASE36"/>
</dbReference>
<keyword evidence="4 5" id="KW-0326">Glycosidase</keyword>
<dbReference type="AlphaFoldDB" id="A0AA39GQQ1"/>
<keyword evidence="3 5" id="KW-0378">Hydrolase</keyword>
<accession>A0AA39GQQ1</accession>
<dbReference type="Pfam" id="PF02065">
    <property type="entry name" value="Melibiase"/>
    <property type="match status" value="1"/>
</dbReference>
<gene>
    <name evidence="10" type="ORF">NLU13_1306</name>
</gene>
<feature type="domain" description="Glycosyl hydrolase family 36 C-terminal" evidence="8">
    <location>
        <begin position="650"/>
        <end position="726"/>
    </location>
</feature>